<dbReference type="InterPro" id="IPR021922">
    <property type="entry name" value="Par3/HAL_N"/>
</dbReference>
<dbReference type="InterPro" id="IPR036034">
    <property type="entry name" value="PDZ_sf"/>
</dbReference>
<dbReference type="SMART" id="SM00228">
    <property type="entry name" value="PDZ"/>
    <property type="match status" value="2"/>
</dbReference>
<sequence length="656" mass="73316">MKVTVCFDNVRVVVPCGDGSLLVKDLMHEAILRYKKATGKNDNTLTINSLSSLTGGGLLDPDDRLCDVADDREQIVAHFASSDVNHVGGDGASSVGTNSPDFFHRDVKEQAYPIDVHSSVSSSIKRESAKRLSMHALSTREPSLTTYSAQSLPRESRRREPLGQDSKASYEFGNNIESGNQEVREIVIKNEAGPLGLHVVPCYDLLGNDQGLRVEGIEPNGRIARDGQIDLHDNIIKINGHNLLHIPFPKVQDIFRTCMNDPCLQISVVKHKKRARNEKSLHKNHGNTSGGSEKTEGDENIKRLQCSNYNLLQTANTRKIGRMIEIELVKGGNGLGFSVTTRDNPAGGHCPIYIKNILPKGAAVEDGRLRSGDRLLEVNNKEMTGKSQAEVVSLLRSIHAGGKVRMVVSPFQITPNTILYQQKRFRSKINIQKPKKPHYFRALVNEFLTPFYPIKNETKKLEELCYNARTAKKKEEIEYNPYQRIIAREVRNWFDNSKMIAICHQNSMTSEDAFELAVPLKKLNMYYKRYSNTIMKLALTDSPYTATMPLYSSQFCIVFGSDTNVAGFEKIIKKFPQVILLAGILEGQVLDKKDFLKYGKMDLTSARVHLVQVLQSAGGNNLNQQLTHHQSTLVARLKQIGTDKTTSDENKESVPV</sequence>
<dbReference type="PROSITE" id="PS50106">
    <property type="entry name" value="PDZ"/>
    <property type="match status" value="2"/>
</dbReference>
<dbReference type="SUPFAM" id="SSF160369">
    <property type="entry name" value="Ribosomal protein L10-like"/>
    <property type="match status" value="1"/>
</dbReference>
<keyword evidence="6" id="KW-0687">Ribonucleoprotein</keyword>
<evidence type="ECO:0000256" key="11">
    <source>
        <dbReference type="SAM" id="MobiDB-lite"/>
    </source>
</evidence>
<name>F4X0Q4_ACREC</name>
<comment type="similarity">
    <text evidence="2">Belongs to the universal ribosomal protein uL10 family.</text>
</comment>
<protein>
    <recommendedName>
        <fullName evidence="8">Large ribosomal subunit protein uL10m</fullName>
    </recommendedName>
    <alternativeName>
        <fullName evidence="9">39S ribosomal protein L10, mitochondrial</fullName>
    </alternativeName>
</protein>
<comment type="subunit">
    <text evidence="10">Component of the mitochondrial ribosome large subunit (39S) which comprises a 16S rRNA and about 50 distinct proteins.</text>
</comment>
<dbReference type="InterPro" id="IPR001478">
    <property type="entry name" value="PDZ"/>
</dbReference>
<dbReference type="InterPro" id="IPR052213">
    <property type="entry name" value="PAR3"/>
</dbReference>
<dbReference type="OrthoDB" id="6264899at2759"/>
<dbReference type="GO" id="GO:0030010">
    <property type="term" value="P:establishment of cell polarity"/>
    <property type="evidence" value="ECO:0007669"/>
    <property type="project" value="TreeGrafter"/>
</dbReference>
<dbReference type="Proteomes" id="UP000007755">
    <property type="component" value="Unassembled WGS sequence"/>
</dbReference>
<dbReference type="GO" id="GO:0008104">
    <property type="term" value="P:intracellular protein localization"/>
    <property type="evidence" value="ECO:0007669"/>
    <property type="project" value="TreeGrafter"/>
</dbReference>
<feature type="domain" description="PDZ" evidence="12">
    <location>
        <begin position="187"/>
        <end position="270"/>
    </location>
</feature>
<dbReference type="AlphaFoldDB" id="F4X0Q4"/>
<evidence type="ECO:0000256" key="10">
    <source>
        <dbReference type="ARBA" id="ARBA00038782"/>
    </source>
</evidence>
<evidence type="ECO:0000256" key="1">
    <source>
        <dbReference type="ARBA" id="ARBA00005358"/>
    </source>
</evidence>
<gene>
    <name evidence="13" type="ORF">G5I_11837</name>
</gene>
<dbReference type="GO" id="GO:0051660">
    <property type="term" value="P:establishment of centrosome localization"/>
    <property type="evidence" value="ECO:0007669"/>
    <property type="project" value="TreeGrafter"/>
</dbReference>
<dbReference type="CDD" id="cd23058">
    <property type="entry name" value="PDZ2_Par3-like"/>
    <property type="match status" value="1"/>
</dbReference>
<dbReference type="GO" id="GO:0005840">
    <property type="term" value="C:ribosome"/>
    <property type="evidence" value="ECO:0007669"/>
    <property type="project" value="UniProtKB-KW"/>
</dbReference>
<dbReference type="Pfam" id="PF12053">
    <property type="entry name" value="Par3_HAL_N_term"/>
    <property type="match status" value="1"/>
</dbReference>
<keyword evidence="4" id="KW-0677">Repeat</keyword>
<evidence type="ECO:0000313" key="13">
    <source>
        <dbReference type="EMBL" id="EGI60046.1"/>
    </source>
</evidence>
<evidence type="ECO:0000256" key="9">
    <source>
        <dbReference type="ARBA" id="ARBA00035716"/>
    </source>
</evidence>
<dbReference type="PANTHER" id="PTHR16484:SF17">
    <property type="entry name" value="BAZOOKA, ISOFORM B"/>
    <property type="match status" value="1"/>
</dbReference>
<dbReference type="Gene3D" id="3.10.20.90">
    <property type="entry name" value="Phosphatidylinositol 3-kinase Catalytic Subunit, Chain A, domain 1"/>
    <property type="match status" value="1"/>
</dbReference>
<feature type="region of interest" description="Disordered" evidence="11">
    <location>
        <begin position="274"/>
        <end position="299"/>
    </location>
</feature>
<evidence type="ECO:0000256" key="3">
    <source>
        <dbReference type="ARBA" id="ARBA00022618"/>
    </source>
</evidence>
<dbReference type="EMBL" id="GL888498">
    <property type="protein sequence ID" value="EGI60046.1"/>
    <property type="molecule type" value="Genomic_DNA"/>
</dbReference>
<evidence type="ECO:0000259" key="12">
    <source>
        <dbReference type="PROSITE" id="PS50106"/>
    </source>
</evidence>
<evidence type="ECO:0000313" key="14">
    <source>
        <dbReference type="Proteomes" id="UP000007755"/>
    </source>
</evidence>
<proteinExistence type="inferred from homology"/>
<dbReference type="Pfam" id="PF00595">
    <property type="entry name" value="PDZ"/>
    <property type="match status" value="1"/>
</dbReference>
<evidence type="ECO:0000256" key="6">
    <source>
        <dbReference type="ARBA" id="ARBA00023274"/>
    </source>
</evidence>
<dbReference type="InterPro" id="IPR043141">
    <property type="entry name" value="Ribosomal_uL10-like_sf"/>
</dbReference>
<dbReference type="Pfam" id="PF00466">
    <property type="entry name" value="Ribosomal_L10"/>
    <property type="match status" value="1"/>
</dbReference>
<feature type="domain" description="PDZ" evidence="12">
    <location>
        <begin position="325"/>
        <end position="397"/>
    </location>
</feature>
<dbReference type="GO" id="GO:0043296">
    <property type="term" value="C:apical junction complex"/>
    <property type="evidence" value="ECO:0007669"/>
    <property type="project" value="TreeGrafter"/>
</dbReference>
<dbReference type="GO" id="GO:0005912">
    <property type="term" value="C:adherens junction"/>
    <property type="evidence" value="ECO:0007669"/>
    <property type="project" value="TreeGrafter"/>
</dbReference>
<dbReference type="GO" id="GO:0007155">
    <property type="term" value="P:cell adhesion"/>
    <property type="evidence" value="ECO:0007669"/>
    <property type="project" value="TreeGrafter"/>
</dbReference>
<dbReference type="eggNOG" id="KOG3528">
    <property type="taxonomic scope" value="Eukaryota"/>
</dbReference>
<dbReference type="eggNOG" id="KOG4241">
    <property type="taxonomic scope" value="Eukaryota"/>
</dbReference>
<dbReference type="GO" id="GO:0035091">
    <property type="term" value="F:phosphatidylinositol binding"/>
    <property type="evidence" value="ECO:0007669"/>
    <property type="project" value="TreeGrafter"/>
</dbReference>
<accession>F4X0Q4</accession>
<evidence type="ECO:0000256" key="2">
    <source>
        <dbReference type="ARBA" id="ARBA00008889"/>
    </source>
</evidence>
<dbReference type="Gene3D" id="2.30.42.10">
    <property type="match status" value="2"/>
</dbReference>
<reference evidence="13" key="1">
    <citation type="submission" date="2011-02" db="EMBL/GenBank/DDBJ databases">
        <title>The genome of the leaf-cutting ant Acromyrmex echinatior suggests key adaptations to social evolution and fungus farming.</title>
        <authorList>
            <person name="Nygaard S."/>
            <person name="Zhang G."/>
        </authorList>
    </citation>
    <scope>NUCLEOTIDE SEQUENCE</scope>
</reference>
<keyword evidence="14" id="KW-1185">Reference proteome</keyword>
<dbReference type="STRING" id="103372.F4X0Q4"/>
<organism evidence="14">
    <name type="scientific">Acromyrmex echinatior</name>
    <name type="common">Panamanian leafcutter ant</name>
    <name type="synonym">Acromyrmex octospinosus echinatior</name>
    <dbReference type="NCBI Taxonomy" id="103372"/>
    <lineage>
        <taxon>Eukaryota</taxon>
        <taxon>Metazoa</taxon>
        <taxon>Ecdysozoa</taxon>
        <taxon>Arthropoda</taxon>
        <taxon>Hexapoda</taxon>
        <taxon>Insecta</taxon>
        <taxon>Pterygota</taxon>
        <taxon>Neoptera</taxon>
        <taxon>Endopterygota</taxon>
        <taxon>Hymenoptera</taxon>
        <taxon>Apocrita</taxon>
        <taxon>Aculeata</taxon>
        <taxon>Formicoidea</taxon>
        <taxon>Formicidae</taxon>
        <taxon>Myrmicinae</taxon>
        <taxon>Acromyrmex</taxon>
    </lineage>
</organism>
<dbReference type="SUPFAM" id="SSF50156">
    <property type="entry name" value="PDZ domain-like"/>
    <property type="match status" value="2"/>
</dbReference>
<dbReference type="Gene3D" id="3.30.70.1730">
    <property type="match status" value="1"/>
</dbReference>
<evidence type="ECO:0000256" key="7">
    <source>
        <dbReference type="ARBA" id="ARBA00023306"/>
    </source>
</evidence>
<dbReference type="GO" id="GO:1990904">
    <property type="term" value="C:ribonucleoprotein complex"/>
    <property type="evidence" value="ECO:0007669"/>
    <property type="project" value="UniProtKB-KW"/>
</dbReference>
<dbReference type="GO" id="GO:0045197">
    <property type="term" value="P:establishment or maintenance of epithelial cell apical/basal polarity"/>
    <property type="evidence" value="ECO:0007669"/>
    <property type="project" value="TreeGrafter"/>
</dbReference>
<feature type="region of interest" description="Disordered" evidence="11">
    <location>
        <begin position="125"/>
        <end position="173"/>
    </location>
</feature>
<dbReference type="GO" id="GO:0005938">
    <property type="term" value="C:cell cortex"/>
    <property type="evidence" value="ECO:0007669"/>
    <property type="project" value="TreeGrafter"/>
</dbReference>
<dbReference type="FunFam" id="2.30.42.10:FF:000011">
    <property type="entry name" value="partitioning defective 3 homolog isoform X1"/>
    <property type="match status" value="1"/>
</dbReference>
<evidence type="ECO:0000256" key="5">
    <source>
        <dbReference type="ARBA" id="ARBA00022980"/>
    </source>
</evidence>
<evidence type="ECO:0000256" key="4">
    <source>
        <dbReference type="ARBA" id="ARBA00022737"/>
    </source>
</evidence>
<dbReference type="InParanoid" id="F4X0Q4"/>
<keyword evidence="3" id="KW-0132">Cell division</keyword>
<keyword evidence="7" id="KW-0131">Cell cycle</keyword>
<dbReference type="InterPro" id="IPR001790">
    <property type="entry name" value="Ribosomal_uL10"/>
</dbReference>
<evidence type="ECO:0000256" key="8">
    <source>
        <dbReference type="ARBA" id="ARBA00035707"/>
    </source>
</evidence>
<dbReference type="PANTHER" id="PTHR16484">
    <property type="entry name" value="PARTITIONING DEFECTIVE 3 RELATED"/>
    <property type="match status" value="1"/>
</dbReference>
<dbReference type="FunFam" id="3.30.70.1730:FF:000012">
    <property type="entry name" value="Mitochondrial Ribosomal Protein, Large"/>
    <property type="match status" value="1"/>
</dbReference>
<dbReference type="GO" id="GO:0000226">
    <property type="term" value="P:microtubule cytoskeleton organization"/>
    <property type="evidence" value="ECO:0007669"/>
    <property type="project" value="TreeGrafter"/>
</dbReference>
<feature type="compositionally biased region" description="Polar residues" evidence="11">
    <location>
        <begin position="140"/>
        <end position="153"/>
    </location>
</feature>
<keyword evidence="5" id="KW-0689">Ribosomal protein</keyword>
<comment type="similarity">
    <text evidence="1">Belongs to the PAR3 family.</text>
</comment>
<dbReference type="GO" id="GO:0016324">
    <property type="term" value="C:apical plasma membrane"/>
    <property type="evidence" value="ECO:0007669"/>
    <property type="project" value="TreeGrafter"/>
</dbReference>
<dbReference type="GO" id="GO:0051301">
    <property type="term" value="P:cell division"/>
    <property type="evidence" value="ECO:0007669"/>
    <property type="project" value="UniProtKB-KW"/>
</dbReference>